<dbReference type="AlphaFoldDB" id="A0A914YIX4"/>
<evidence type="ECO:0000313" key="2">
    <source>
        <dbReference type="WBParaSite" id="PSU_v2.g20284.t1"/>
    </source>
</evidence>
<accession>A0A914YIX4</accession>
<dbReference type="WBParaSite" id="PSU_v2.g20284.t1">
    <property type="protein sequence ID" value="PSU_v2.g20284.t1"/>
    <property type="gene ID" value="PSU_v2.g20284"/>
</dbReference>
<protein>
    <submittedName>
        <fullName evidence="2">Uncharacterized protein</fullName>
    </submittedName>
</protein>
<sequence>MGEEVVDVADNPLSSLDFNIPPGNEEAEECSRVFYNGSCNSALKTVIGALKNRVNAHRKEVVVETCLPDVHLKAGRIQRAMTNCKCWQRPVTLLNRVQDCNCVRFYPIQILGEYRFDKCGSEFIEYCISRLFGIFHMATCTIPVVTPDWVTEKNFDDIMSYLAYRVKQTLKSKIFVPLQFYLNFSHTLTVPITGGGVPGIFAKAGIDCDFVRNRLAPCTTFIEFLGVLEKVDLQPVTRSVLEGGKNFVKNKILPFWREVRDEIASPVIMESTDETMKLENSSIAPIIAICWLDGDPNAVVQVDDASPNEGEDVVQVGDSFYEFPVSSPSFDNLSPGITDEQDWDVQPQHQSRSRFSINLSFSDDVESGRVEVQDTVCVESGRVDVHDNVGVEIGRDEEIVQRLSKHFQLVDREIIDTYKKVSLVITKNYTHCGSEIERLLATRSMDVVAKVESLISECRVEIMRACKFFYSSKV</sequence>
<name>A0A914YIX4_9BILA</name>
<reference evidence="2" key="1">
    <citation type="submission" date="2022-11" db="UniProtKB">
        <authorList>
            <consortium name="WormBaseParasite"/>
        </authorList>
    </citation>
    <scope>IDENTIFICATION</scope>
</reference>
<evidence type="ECO:0000313" key="1">
    <source>
        <dbReference type="Proteomes" id="UP000887577"/>
    </source>
</evidence>
<keyword evidence="1" id="KW-1185">Reference proteome</keyword>
<organism evidence="1 2">
    <name type="scientific">Panagrolaimus superbus</name>
    <dbReference type="NCBI Taxonomy" id="310955"/>
    <lineage>
        <taxon>Eukaryota</taxon>
        <taxon>Metazoa</taxon>
        <taxon>Ecdysozoa</taxon>
        <taxon>Nematoda</taxon>
        <taxon>Chromadorea</taxon>
        <taxon>Rhabditida</taxon>
        <taxon>Tylenchina</taxon>
        <taxon>Panagrolaimomorpha</taxon>
        <taxon>Panagrolaimoidea</taxon>
        <taxon>Panagrolaimidae</taxon>
        <taxon>Panagrolaimus</taxon>
    </lineage>
</organism>
<proteinExistence type="predicted"/>
<dbReference type="Proteomes" id="UP000887577">
    <property type="component" value="Unplaced"/>
</dbReference>